<dbReference type="GO" id="GO:0043202">
    <property type="term" value="C:lysosomal lumen"/>
    <property type="evidence" value="ECO:0007669"/>
    <property type="project" value="UniProtKB-SubCell"/>
</dbReference>
<evidence type="ECO:0000256" key="1">
    <source>
        <dbReference type="ARBA" id="ARBA00004227"/>
    </source>
</evidence>
<feature type="active site" description="Charge relay system" evidence="10">
    <location>
        <position position="355"/>
    </location>
</feature>
<accession>A0A914WX89</accession>
<dbReference type="WBParaSite" id="PSAMB.scaffold574size46769.g7313.t1">
    <property type="protein sequence ID" value="PSAMB.scaffold574size46769.g7313.t1"/>
    <property type="gene ID" value="PSAMB.scaffold574size46769.g7313"/>
</dbReference>
<evidence type="ECO:0000256" key="10">
    <source>
        <dbReference type="PIRSR" id="PIRSR000862-1"/>
    </source>
</evidence>
<evidence type="ECO:0000256" key="7">
    <source>
        <dbReference type="ARBA" id="ARBA00023180"/>
    </source>
</evidence>
<feature type="active site" description="Nucleophile" evidence="10">
    <location>
        <position position="180"/>
    </location>
</feature>
<evidence type="ECO:0000313" key="13">
    <source>
        <dbReference type="Proteomes" id="UP000887566"/>
    </source>
</evidence>
<dbReference type="FunFam" id="3.40.50.1820:FF:000021">
    <property type="entry name" value="Lipase"/>
    <property type="match status" value="1"/>
</dbReference>
<dbReference type="InterPro" id="IPR025483">
    <property type="entry name" value="Lipase_euk"/>
</dbReference>
<evidence type="ECO:0000256" key="3">
    <source>
        <dbReference type="ARBA" id="ARBA00022729"/>
    </source>
</evidence>
<dbReference type="GO" id="GO:0016042">
    <property type="term" value="P:lipid catabolic process"/>
    <property type="evidence" value="ECO:0007669"/>
    <property type="project" value="UniProtKB-KW"/>
</dbReference>
<evidence type="ECO:0000256" key="2">
    <source>
        <dbReference type="ARBA" id="ARBA00010701"/>
    </source>
</evidence>
<keyword evidence="6" id="KW-0443">Lipid metabolism</keyword>
<feature type="signal peptide" evidence="11">
    <location>
        <begin position="1"/>
        <end position="16"/>
    </location>
</feature>
<feature type="chain" id="PRO_5037456303" description="Lipase" evidence="11">
    <location>
        <begin position="17"/>
        <end position="417"/>
    </location>
</feature>
<feature type="active site" description="Charge relay system" evidence="10">
    <location>
        <position position="387"/>
    </location>
</feature>
<feature type="domain" description="Partial AB-hydrolase lipase" evidence="12">
    <location>
        <begin position="44"/>
        <end position="105"/>
    </location>
</feature>
<evidence type="ECO:0000256" key="9">
    <source>
        <dbReference type="PIRNR" id="PIRNR000862"/>
    </source>
</evidence>
<evidence type="ECO:0000256" key="4">
    <source>
        <dbReference type="ARBA" id="ARBA00022801"/>
    </source>
</evidence>
<evidence type="ECO:0000313" key="14">
    <source>
        <dbReference type="WBParaSite" id="PSAMB.scaffold574size46769.g7313.t1"/>
    </source>
</evidence>
<sequence length="417" mass="46545">MIRLAVFAAVLAVAFGAAVIAPNLGLRAPRPIVRADDPEEHMSVPEIITYWGYPSQTVPVTTQDGYILQVHRIPYGKSGPGSGKRPVVFMQHGLEGQSSNWVTNLPSESAAFIFADAGYDVWLGNMRGNTYGMGHTTLDPKSHEFWQFSWDEMAKYDLEAMIDTVLKLTSQPSLYYIGHSQGTLTMFSKLATDQTFAPKIKMFFALAPVGTVGHIKGALYYIAEYLGTTIELLLHLFGEDEFLPSGTIMDTLAAFFCGIFHHSNPLCNNILFLIAGPDSKQLNATRMPVYLGHCPAGTSTQNMVHWVQTVKSNQQQMYDYGSSAANQQHYGNPIPPIYDVSQIRAPVYLYHSDYDWLADSTDVNNHLVPNIKPEYLKGNTELFEFNHMDFIWGLRAAAEVYQPILTIIDKDSKNSRK</sequence>
<keyword evidence="4 9" id="KW-0378">Hydrolase</keyword>
<organism evidence="13 14">
    <name type="scientific">Plectus sambesii</name>
    <dbReference type="NCBI Taxonomy" id="2011161"/>
    <lineage>
        <taxon>Eukaryota</taxon>
        <taxon>Metazoa</taxon>
        <taxon>Ecdysozoa</taxon>
        <taxon>Nematoda</taxon>
        <taxon>Chromadorea</taxon>
        <taxon>Plectida</taxon>
        <taxon>Plectina</taxon>
        <taxon>Plectoidea</taxon>
        <taxon>Plectidae</taxon>
        <taxon>Plectus</taxon>
    </lineage>
</organism>
<dbReference type="GO" id="GO:0016788">
    <property type="term" value="F:hydrolase activity, acting on ester bonds"/>
    <property type="evidence" value="ECO:0007669"/>
    <property type="project" value="InterPro"/>
</dbReference>
<evidence type="ECO:0000256" key="6">
    <source>
        <dbReference type="ARBA" id="ARBA00023098"/>
    </source>
</evidence>
<keyword evidence="13" id="KW-1185">Reference proteome</keyword>
<proteinExistence type="inferred from homology"/>
<evidence type="ECO:0000256" key="5">
    <source>
        <dbReference type="ARBA" id="ARBA00022963"/>
    </source>
</evidence>
<dbReference type="InterPro" id="IPR006693">
    <property type="entry name" value="AB_hydrolase_lipase"/>
</dbReference>
<evidence type="ECO:0000256" key="8">
    <source>
        <dbReference type="ARBA" id="ARBA00023228"/>
    </source>
</evidence>
<protein>
    <recommendedName>
        <fullName evidence="9">Lipase</fullName>
    </recommendedName>
</protein>
<keyword evidence="8" id="KW-0458">Lysosome</keyword>
<dbReference type="Pfam" id="PF04083">
    <property type="entry name" value="Abhydro_lipase"/>
    <property type="match status" value="1"/>
</dbReference>
<dbReference type="PIRSF" id="PIRSF000862">
    <property type="entry name" value="Steryl_ester_lip"/>
    <property type="match status" value="1"/>
</dbReference>
<dbReference type="Gene3D" id="3.40.50.1820">
    <property type="entry name" value="alpha/beta hydrolase"/>
    <property type="match status" value="1"/>
</dbReference>
<name>A0A914WX89_9BILA</name>
<dbReference type="InterPro" id="IPR029058">
    <property type="entry name" value="AB_hydrolase_fold"/>
</dbReference>
<dbReference type="AlphaFoldDB" id="A0A914WX89"/>
<keyword evidence="5 9" id="KW-0442">Lipid degradation</keyword>
<dbReference type="PANTHER" id="PTHR11005">
    <property type="entry name" value="LYSOSOMAL ACID LIPASE-RELATED"/>
    <property type="match status" value="1"/>
</dbReference>
<keyword evidence="3 11" id="KW-0732">Signal</keyword>
<evidence type="ECO:0000256" key="11">
    <source>
        <dbReference type="SAM" id="SignalP"/>
    </source>
</evidence>
<dbReference type="SUPFAM" id="SSF53474">
    <property type="entry name" value="alpha/beta-Hydrolases"/>
    <property type="match status" value="1"/>
</dbReference>
<comment type="subcellular location">
    <subcellularLocation>
        <location evidence="1">Lysosome lumen</location>
    </subcellularLocation>
</comment>
<dbReference type="Proteomes" id="UP000887566">
    <property type="component" value="Unplaced"/>
</dbReference>
<keyword evidence="7" id="KW-0325">Glycoprotein</keyword>
<reference evidence="14" key="1">
    <citation type="submission" date="2022-11" db="UniProtKB">
        <authorList>
            <consortium name="WormBaseParasite"/>
        </authorList>
    </citation>
    <scope>IDENTIFICATION</scope>
</reference>
<evidence type="ECO:0000259" key="12">
    <source>
        <dbReference type="Pfam" id="PF04083"/>
    </source>
</evidence>
<comment type="similarity">
    <text evidence="2 9">Belongs to the AB hydrolase superfamily. Lipase family.</text>
</comment>